<feature type="compositionally biased region" description="Basic and acidic residues" evidence="1">
    <location>
        <begin position="386"/>
        <end position="398"/>
    </location>
</feature>
<feature type="compositionally biased region" description="Polar residues" evidence="1">
    <location>
        <begin position="357"/>
        <end position="367"/>
    </location>
</feature>
<evidence type="ECO:0000313" key="2">
    <source>
        <dbReference type="EMBL" id="QIX20223.1"/>
    </source>
</evidence>
<dbReference type="RefSeq" id="WP_177319087.1">
    <property type="nucleotide sequence ID" value="NZ_CP050898.1"/>
</dbReference>
<gene>
    <name evidence="2" type="ORF">FOB41_03240</name>
</gene>
<evidence type="ECO:0000313" key="3">
    <source>
        <dbReference type="Proteomes" id="UP000500870"/>
    </source>
</evidence>
<reference evidence="2 3" key="1">
    <citation type="submission" date="2020-04" db="EMBL/GenBank/DDBJ databases">
        <title>FDA dAtabase for Regulatory Grade micrObial Sequences (FDA-ARGOS): Supporting development and validation of Infectious Disease Dx tests.</title>
        <authorList>
            <person name="Sciortino C."/>
            <person name="Tallon L."/>
            <person name="Sadzewicz L."/>
            <person name="Vavikolanu K."/>
            <person name="Mehta A."/>
            <person name="Aluvathingal J."/>
            <person name="Nadendla S."/>
            <person name="Nandy P."/>
            <person name="Geyer C."/>
            <person name="Yan Y."/>
            <person name="Sichtig H."/>
        </authorList>
    </citation>
    <scope>NUCLEOTIDE SEQUENCE [LARGE SCALE GENOMIC DNA]</scope>
    <source>
        <strain evidence="2 3">FDAARGOS_633</strain>
    </source>
</reference>
<proteinExistence type="predicted"/>
<evidence type="ECO:0000256" key="1">
    <source>
        <dbReference type="SAM" id="MobiDB-lite"/>
    </source>
</evidence>
<name>A0A6H0ZJ95_9HYPH</name>
<feature type="region of interest" description="Disordered" evidence="1">
    <location>
        <begin position="355"/>
        <end position="398"/>
    </location>
</feature>
<protein>
    <submittedName>
        <fullName evidence="2">Phage tail tape measure protein</fullName>
    </submittedName>
</protein>
<accession>A0A6H0ZJ95</accession>
<organism evidence="2 3">
    <name type="scientific">Agrobacterium pusense</name>
    <dbReference type="NCBI Taxonomy" id="648995"/>
    <lineage>
        <taxon>Bacteria</taxon>
        <taxon>Pseudomonadati</taxon>
        <taxon>Pseudomonadota</taxon>
        <taxon>Alphaproteobacteria</taxon>
        <taxon>Hyphomicrobiales</taxon>
        <taxon>Rhizobiaceae</taxon>
        <taxon>Rhizobium/Agrobacterium group</taxon>
        <taxon>Agrobacterium</taxon>
    </lineage>
</organism>
<sequence>MANKDMARVVLQLAAEQNQLRRDFDKAQKTVESSTGKMAQASARAARKMQTDMTNATSKIGASFTKMGTLAKASIAGLFAGVIGAGGAGIVMQLGDIAKGVAEIGDAAKMAGVSVKAFQEWRYVAEQARIPIDSITDGLKEMAIRADEFATTGKGSAAEAFQRLGLTPQEVKERLKDPSELLLLLIERTRKLKDVQAGVRIFDELFGGTGGERMVSLIEQGEAGIRDQIKAASDFGRVLDDDVIRKAAEIDQQFNSIAGTIGTTLKSAIVSVVGSMVDWMDMLRSLEKQRNQTIQGGINDIMAQKQEVAKALAAIDAADSKLNDRQKARARGTHEITMQQLNERENALIKELESRPSVMNFTPKSSDTWTPPAKYTPPPATGGSSARDKAAREAERERQAVTDLIADLQLEYEMIGKTEAQKAKMNALRQAGAAATAEEQLAIASKIDAIYRESDAYEKVQAAAEEAKDAARDFAGTLVDGMLNGASATETLGNALKGLASRLLNSGLDSLFSGGGLFSLFGGGGGLGKNYFPPAPLPMYAAGTSSAQRGIALVGEKGPELVRFKGGEQVVPNHQLAAAMSAPSLPNIQALGGGGGASVKLAPVYNIDARGADAAAVARLQAGFEKAQRNLKGEIINTVRQAQKGNVKLN</sequence>
<dbReference type="EMBL" id="CP050898">
    <property type="protein sequence ID" value="QIX20223.1"/>
    <property type="molecule type" value="Genomic_DNA"/>
</dbReference>
<dbReference type="Proteomes" id="UP000500870">
    <property type="component" value="Chromosome 1"/>
</dbReference>
<dbReference type="AlphaFoldDB" id="A0A6H0ZJ95"/>